<dbReference type="PROSITE" id="PS50222">
    <property type="entry name" value="EF_HAND_2"/>
    <property type="match status" value="1"/>
</dbReference>
<protein>
    <submittedName>
        <fullName evidence="3">Calcium-dependent protein kinase 6</fullName>
    </submittedName>
</protein>
<sequence>MRELHPAVVSRLKQFSAMNKLKKMALQVITESLSEEEIAGLKEMFKAMDTDNSGAITFDELKAGLRKFGST</sequence>
<dbReference type="InterPro" id="IPR002048">
    <property type="entry name" value="EF_hand_dom"/>
</dbReference>
<dbReference type="EMBL" id="PKPP01006152">
    <property type="protein sequence ID" value="PWA57473.1"/>
    <property type="molecule type" value="Genomic_DNA"/>
</dbReference>
<dbReference type="Proteomes" id="UP000245207">
    <property type="component" value="Unassembled WGS sequence"/>
</dbReference>
<keyword evidence="4" id="KW-1185">Reference proteome</keyword>
<keyword evidence="3" id="KW-0808">Transferase</keyword>
<dbReference type="GO" id="GO:0005509">
    <property type="term" value="F:calcium ion binding"/>
    <property type="evidence" value="ECO:0007669"/>
    <property type="project" value="InterPro"/>
</dbReference>
<dbReference type="GO" id="GO:0016301">
    <property type="term" value="F:kinase activity"/>
    <property type="evidence" value="ECO:0007669"/>
    <property type="project" value="UniProtKB-KW"/>
</dbReference>
<evidence type="ECO:0000313" key="4">
    <source>
        <dbReference type="Proteomes" id="UP000245207"/>
    </source>
</evidence>
<dbReference type="InterPro" id="IPR018247">
    <property type="entry name" value="EF_Hand_1_Ca_BS"/>
</dbReference>
<accession>A0A2U1M894</accession>
<dbReference type="AlphaFoldDB" id="A0A2U1M894"/>
<dbReference type="OrthoDB" id="1720623at2759"/>
<feature type="domain" description="EF-hand" evidence="2">
    <location>
        <begin position="36"/>
        <end position="71"/>
    </location>
</feature>
<gene>
    <name evidence="3" type="ORF">CTI12_AA408440</name>
</gene>
<name>A0A2U1M894_ARTAN</name>
<evidence type="ECO:0000313" key="3">
    <source>
        <dbReference type="EMBL" id="PWA57473.1"/>
    </source>
</evidence>
<organism evidence="3 4">
    <name type="scientific">Artemisia annua</name>
    <name type="common">Sweet wormwood</name>
    <dbReference type="NCBI Taxonomy" id="35608"/>
    <lineage>
        <taxon>Eukaryota</taxon>
        <taxon>Viridiplantae</taxon>
        <taxon>Streptophyta</taxon>
        <taxon>Embryophyta</taxon>
        <taxon>Tracheophyta</taxon>
        <taxon>Spermatophyta</taxon>
        <taxon>Magnoliopsida</taxon>
        <taxon>eudicotyledons</taxon>
        <taxon>Gunneridae</taxon>
        <taxon>Pentapetalae</taxon>
        <taxon>asterids</taxon>
        <taxon>campanulids</taxon>
        <taxon>Asterales</taxon>
        <taxon>Asteraceae</taxon>
        <taxon>Asteroideae</taxon>
        <taxon>Anthemideae</taxon>
        <taxon>Artemisiinae</taxon>
        <taxon>Artemisia</taxon>
    </lineage>
</organism>
<keyword evidence="1" id="KW-0106">Calcium</keyword>
<evidence type="ECO:0000256" key="1">
    <source>
        <dbReference type="ARBA" id="ARBA00022837"/>
    </source>
</evidence>
<keyword evidence="3" id="KW-0418">Kinase</keyword>
<dbReference type="SUPFAM" id="SSF47473">
    <property type="entry name" value="EF-hand"/>
    <property type="match status" value="1"/>
</dbReference>
<dbReference type="Pfam" id="PF00036">
    <property type="entry name" value="EF-hand_1"/>
    <property type="match status" value="1"/>
</dbReference>
<dbReference type="STRING" id="35608.A0A2U1M894"/>
<proteinExistence type="predicted"/>
<reference evidence="3 4" key="1">
    <citation type="journal article" date="2018" name="Mol. Plant">
        <title>The genome of Artemisia annua provides insight into the evolution of Asteraceae family and artemisinin biosynthesis.</title>
        <authorList>
            <person name="Shen Q."/>
            <person name="Zhang L."/>
            <person name="Liao Z."/>
            <person name="Wang S."/>
            <person name="Yan T."/>
            <person name="Shi P."/>
            <person name="Liu M."/>
            <person name="Fu X."/>
            <person name="Pan Q."/>
            <person name="Wang Y."/>
            <person name="Lv Z."/>
            <person name="Lu X."/>
            <person name="Zhang F."/>
            <person name="Jiang W."/>
            <person name="Ma Y."/>
            <person name="Chen M."/>
            <person name="Hao X."/>
            <person name="Li L."/>
            <person name="Tang Y."/>
            <person name="Lv G."/>
            <person name="Zhou Y."/>
            <person name="Sun X."/>
            <person name="Brodelius P.E."/>
            <person name="Rose J.K.C."/>
            <person name="Tang K."/>
        </authorList>
    </citation>
    <scope>NUCLEOTIDE SEQUENCE [LARGE SCALE GENOMIC DNA]</scope>
    <source>
        <strain evidence="4">cv. Huhao1</strain>
        <tissue evidence="3">Leaf</tissue>
    </source>
</reference>
<dbReference type="Gene3D" id="1.10.238.10">
    <property type="entry name" value="EF-hand"/>
    <property type="match status" value="1"/>
</dbReference>
<dbReference type="PROSITE" id="PS00018">
    <property type="entry name" value="EF_HAND_1"/>
    <property type="match status" value="1"/>
</dbReference>
<dbReference type="InterPro" id="IPR011992">
    <property type="entry name" value="EF-hand-dom_pair"/>
</dbReference>
<dbReference type="SMART" id="SM00054">
    <property type="entry name" value="EFh"/>
    <property type="match status" value="1"/>
</dbReference>
<comment type="caution">
    <text evidence="3">The sequence shown here is derived from an EMBL/GenBank/DDBJ whole genome shotgun (WGS) entry which is preliminary data.</text>
</comment>
<evidence type="ECO:0000259" key="2">
    <source>
        <dbReference type="PROSITE" id="PS50222"/>
    </source>
</evidence>